<dbReference type="Pfam" id="PF01189">
    <property type="entry name" value="Methyltr_RsmB-F"/>
    <property type="match status" value="1"/>
</dbReference>
<dbReference type="InterPro" id="IPR023267">
    <property type="entry name" value="RCMT"/>
</dbReference>
<keyword evidence="6 9" id="KW-0949">S-adenosyl-L-methionine</keyword>
<keyword evidence="8" id="KW-0539">Nucleus</keyword>
<evidence type="ECO:0000259" key="11">
    <source>
        <dbReference type="PROSITE" id="PS51686"/>
    </source>
</evidence>
<keyword evidence="7 9" id="KW-0694">RNA-binding</keyword>
<organism evidence="12">
    <name type="scientific">Capitella teleta</name>
    <name type="common">Polychaete worm</name>
    <dbReference type="NCBI Taxonomy" id="283909"/>
    <lineage>
        <taxon>Eukaryota</taxon>
        <taxon>Metazoa</taxon>
        <taxon>Spiralia</taxon>
        <taxon>Lophotrochozoa</taxon>
        <taxon>Annelida</taxon>
        <taxon>Polychaeta</taxon>
        <taxon>Sedentaria</taxon>
        <taxon>Scolecida</taxon>
        <taxon>Capitellidae</taxon>
        <taxon>Capitella</taxon>
    </lineage>
</organism>
<dbReference type="SUPFAM" id="SSF53335">
    <property type="entry name" value="S-adenosyl-L-methionine-dependent methyltransferases"/>
    <property type="match status" value="1"/>
</dbReference>
<dbReference type="OMA" id="PIGSWTK"/>
<dbReference type="InterPro" id="IPR011023">
    <property type="entry name" value="Nop2p"/>
</dbReference>
<dbReference type="InterPro" id="IPR001678">
    <property type="entry name" value="MeTrfase_RsmB-F_NOP2_dom"/>
</dbReference>
<dbReference type="HOGENOM" id="CLU_005316_3_0_1"/>
<reference evidence="12 14" key="2">
    <citation type="journal article" date="2013" name="Nature">
        <title>Insights into bilaterian evolution from three spiralian genomes.</title>
        <authorList>
            <person name="Simakov O."/>
            <person name="Marletaz F."/>
            <person name="Cho S.J."/>
            <person name="Edsinger-Gonzales E."/>
            <person name="Havlak P."/>
            <person name="Hellsten U."/>
            <person name="Kuo D.H."/>
            <person name="Larsson T."/>
            <person name="Lv J."/>
            <person name="Arendt D."/>
            <person name="Savage R."/>
            <person name="Osoegawa K."/>
            <person name="de Jong P."/>
            <person name="Grimwood J."/>
            <person name="Chapman J.A."/>
            <person name="Shapiro H."/>
            <person name="Aerts A."/>
            <person name="Otillar R.P."/>
            <person name="Terry A.Y."/>
            <person name="Boore J.L."/>
            <person name="Grigoriev I.V."/>
            <person name="Lindberg D.R."/>
            <person name="Seaver E.C."/>
            <person name="Weisblat D.A."/>
            <person name="Putnam N.H."/>
            <person name="Rokhsar D.S."/>
        </authorList>
    </citation>
    <scope>NUCLEOTIDE SEQUENCE</scope>
    <source>
        <strain evidence="12 14">I ESC-2004</strain>
    </source>
</reference>
<feature type="compositionally biased region" description="Basic residues" evidence="10">
    <location>
        <begin position="57"/>
        <end position="68"/>
    </location>
</feature>
<feature type="compositionally biased region" description="Basic and acidic residues" evidence="10">
    <location>
        <begin position="1"/>
        <end position="12"/>
    </location>
</feature>
<dbReference type="GO" id="GO:0070475">
    <property type="term" value="P:rRNA base methylation"/>
    <property type="evidence" value="ECO:0007669"/>
    <property type="project" value="TreeGrafter"/>
</dbReference>
<dbReference type="GO" id="GO:0003723">
    <property type="term" value="F:RNA binding"/>
    <property type="evidence" value="ECO:0007669"/>
    <property type="project" value="UniProtKB-UniRule"/>
</dbReference>
<keyword evidence="14" id="KW-1185">Reference proteome</keyword>
<dbReference type="EMBL" id="AMQN01002044">
    <property type="status" value="NOT_ANNOTATED_CDS"/>
    <property type="molecule type" value="Genomic_DNA"/>
</dbReference>
<reference evidence="13" key="3">
    <citation type="submission" date="2015-06" db="UniProtKB">
        <authorList>
            <consortium name="EnsemblMetazoa"/>
        </authorList>
    </citation>
    <scope>IDENTIFICATION</scope>
</reference>
<keyword evidence="3" id="KW-0690">Ribosome biogenesis</keyword>
<evidence type="ECO:0000313" key="13">
    <source>
        <dbReference type="EnsemblMetazoa" id="CapteP159088"/>
    </source>
</evidence>
<evidence type="ECO:0000313" key="14">
    <source>
        <dbReference type="Proteomes" id="UP000014760"/>
    </source>
</evidence>
<evidence type="ECO:0000256" key="5">
    <source>
        <dbReference type="ARBA" id="ARBA00022679"/>
    </source>
</evidence>
<dbReference type="PANTHER" id="PTHR22807">
    <property type="entry name" value="NOP2 YEAST -RELATED NOL1/NOP2/FMU SUN DOMAIN-CONTAINING"/>
    <property type="match status" value="1"/>
</dbReference>
<dbReference type="InterPro" id="IPR023273">
    <property type="entry name" value="RCMT_NOP2"/>
</dbReference>
<evidence type="ECO:0000256" key="2">
    <source>
        <dbReference type="ARBA" id="ARBA00007494"/>
    </source>
</evidence>
<feature type="compositionally biased region" description="Acidic residues" evidence="10">
    <location>
        <begin position="610"/>
        <end position="624"/>
    </location>
</feature>
<dbReference type="InterPro" id="IPR049560">
    <property type="entry name" value="MeTrfase_RsmB-F_NOP2_cat"/>
</dbReference>
<proteinExistence type="inferred from homology"/>
<evidence type="ECO:0000256" key="1">
    <source>
        <dbReference type="ARBA" id="ARBA00004604"/>
    </source>
</evidence>
<dbReference type="FunCoup" id="R7TXV5">
    <property type="interactions" value="958"/>
</dbReference>
<dbReference type="Proteomes" id="UP000014760">
    <property type="component" value="Unassembled WGS sequence"/>
</dbReference>
<keyword evidence="5 9" id="KW-0808">Transferase</keyword>
<feature type="region of interest" description="Disordered" evidence="10">
    <location>
        <begin position="604"/>
        <end position="708"/>
    </location>
</feature>
<dbReference type="GO" id="GO:0005730">
    <property type="term" value="C:nucleolus"/>
    <property type="evidence" value="ECO:0007669"/>
    <property type="project" value="UniProtKB-SubCell"/>
</dbReference>
<feature type="compositionally biased region" description="Acidic residues" evidence="10">
    <location>
        <begin position="155"/>
        <end position="169"/>
    </location>
</feature>
<feature type="compositionally biased region" description="Acidic residues" evidence="10">
    <location>
        <begin position="120"/>
        <end position="148"/>
    </location>
</feature>
<feature type="compositionally biased region" description="Basic residues" evidence="10">
    <location>
        <begin position="632"/>
        <end position="653"/>
    </location>
</feature>
<reference evidence="14" key="1">
    <citation type="submission" date="2012-12" db="EMBL/GenBank/DDBJ databases">
        <authorList>
            <person name="Hellsten U."/>
            <person name="Grimwood J."/>
            <person name="Chapman J.A."/>
            <person name="Shapiro H."/>
            <person name="Aerts A."/>
            <person name="Otillar R.P."/>
            <person name="Terry A.Y."/>
            <person name="Boore J.L."/>
            <person name="Simakov O."/>
            <person name="Marletaz F."/>
            <person name="Cho S.-J."/>
            <person name="Edsinger-Gonzales E."/>
            <person name="Havlak P."/>
            <person name="Kuo D.-H."/>
            <person name="Larsson T."/>
            <person name="Lv J."/>
            <person name="Arendt D."/>
            <person name="Savage R."/>
            <person name="Osoegawa K."/>
            <person name="de Jong P."/>
            <person name="Lindberg D.R."/>
            <person name="Seaver E.C."/>
            <person name="Weisblat D.A."/>
            <person name="Putnam N.H."/>
            <person name="Grigoriev I.V."/>
            <person name="Rokhsar D.S."/>
        </authorList>
    </citation>
    <scope>NUCLEOTIDE SEQUENCE</scope>
    <source>
        <strain evidence="14">I ESC-2004</strain>
    </source>
</reference>
<dbReference type="Gene3D" id="3.30.70.1170">
    <property type="entry name" value="Sun protein, domain 3"/>
    <property type="match status" value="1"/>
</dbReference>
<dbReference type="Pfam" id="PF22458">
    <property type="entry name" value="RsmF-B_ferredox"/>
    <property type="match status" value="1"/>
</dbReference>
<dbReference type="PANTHER" id="PTHR22807:SF30">
    <property type="entry name" value="28S RRNA (CYTOSINE(4447)-C(5))-METHYLTRANSFERASE-RELATED"/>
    <property type="match status" value="1"/>
</dbReference>
<evidence type="ECO:0000256" key="3">
    <source>
        <dbReference type="ARBA" id="ARBA00022517"/>
    </source>
</evidence>
<dbReference type="PRINTS" id="PR02008">
    <property type="entry name" value="RCMTFAMILY"/>
</dbReference>
<comment type="subcellular location">
    <subcellularLocation>
        <location evidence="1">Nucleus</location>
        <location evidence="1">Nucleolus</location>
    </subcellularLocation>
</comment>
<dbReference type="GO" id="GO:0000470">
    <property type="term" value="P:maturation of LSU-rRNA"/>
    <property type="evidence" value="ECO:0007669"/>
    <property type="project" value="TreeGrafter"/>
</dbReference>
<evidence type="ECO:0000256" key="7">
    <source>
        <dbReference type="ARBA" id="ARBA00022884"/>
    </source>
</evidence>
<dbReference type="GO" id="GO:0009383">
    <property type="term" value="F:rRNA (cytosine-C5-)-methyltransferase activity"/>
    <property type="evidence" value="ECO:0007669"/>
    <property type="project" value="TreeGrafter"/>
</dbReference>
<feature type="binding site" evidence="9">
    <location>
        <position position="446"/>
    </location>
    <ligand>
        <name>S-adenosyl-L-methionine</name>
        <dbReference type="ChEBI" id="CHEBI:59789"/>
    </ligand>
</feature>
<evidence type="ECO:0000256" key="9">
    <source>
        <dbReference type="PROSITE-ProRule" id="PRU01023"/>
    </source>
</evidence>
<dbReference type="InterPro" id="IPR054728">
    <property type="entry name" value="RsmB-like_ferredoxin"/>
</dbReference>
<feature type="binding site" evidence="9">
    <location>
        <begin position="378"/>
        <end position="384"/>
    </location>
    <ligand>
        <name>S-adenosyl-L-methionine</name>
        <dbReference type="ChEBI" id="CHEBI:59789"/>
    </ligand>
</feature>
<accession>R7TXV5</accession>
<feature type="region of interest" description="Disordered" evidence="10">
    <location>
        <begin position="1"/>
        <end position="174"/>
    </location>
</feature>
<evidence type="ECO:0000313" key="12">
    <source>
        <dbReference type="EMBL" id="ELT98442.1"/>
    </source>
</evidence>
<dbReference type="PROSITE" id="PS51686">
    <property type="entry name" value="SAM_MT_RSMB_NOP"/>
    <property type="match status" value="1"/>
</dbReference>
<dbReference type="EMBL" id="KB307920">
    <property type="protein sequence ID" value="ELT98442.1"/>
    <property type="molecule type" value="Genomic_DNA"/>
</dbReference>
<dbReference type="InterPro" id="IPR018314">
    <property type="entry name" value="RsmB/NOL1/NOP2-like_CS"/>
</dbReference>
<feature type="compositionally biased region" description="Acidic residues" evidence="10">
    <location>
        <begin position="72"/>
        <end position="87"/>
    </location>
</feature>
<name>R7TXV5_CAPTE</name>
<feature type="active site" description="Nucleophile" evidence="9">
    <location>
        <position position="503"/>
    </location>
</feature>
<dbReference type="AlphaFoldDB" id="R7TXV5"/>
<feature type="domain" description="SAM-dependent MTase RsmB/NOP-type" evidence="11">
    <location>
        <begin position="286"/>
        <end position="573"/>
    </location>
</feature>
<dbReference type="FunFam" id="3.30.70.1170:FF:000001">
    <property type="entry name" value="Ribosomal RNA methyltransferase Nop2"/>
    <property type="match status" value="1"/>
</dbReference>
<dbReference type="OrthoDB" id="427002at2759"/>
<evidence type="ECO:0000256" key="6">
    <source>
        <dbReference type="ARBA" id="ARBA00022691"/>
    </source>
</evidence>
<dbReference type="Gene3D" id="3.40.50.150">
    <property type="entry name" value="Vaccinia Virus protein VP39"/>
    <property type="match status" value="1"/>
</dbReference>
<evidence type="ECO:0000256" key="4">
    <source>
        <dbReference type="ARBA" id="ARBA00022603"/>
    </source>
</evidence>
<evidence type="ECO:0000256" key="8">
    <source>
        <dbReference type="ARBA" id="ARBA00023242"/>
    </source>
</evidence>
<feature type="binding site" evidence="9">
    <location>
        <position position="402"/>
    </location>
    <ligand>
        <name>S-adenosyl-L-methionine</name>
        <dbReference type="ChEBI" id="CHEBI:59789"/>
    </ligand>
</feature>
<dbReference type="STRING" id="283909.R7TXV5"/>
<protein>
    <recommendedName>
        <fullName evidence="11">SAM-dependent MTase RsmB/NOP-type domain-containing protein</fullName>
    </recommendedName>
</protein>
<dbReference type="PRINTS" id="PR02012">
    <property type="entry name" value="RCMTNOP2"/>
</dbReference>
<sequence>MGRKGNFSEKVARGPGRKTKKQGAPLDIFAEKTEGKGRNAAKRKAKREFKAKEAVHQKGKPLKPKVKKRNQEEDDDFASSDGEEFDSGQDFLMKKSHGKRKLETDEAKSSNKKMKLPMNDSEEDSSDDDMDDDFLGGDEEEEEEEIGDDEKFPDSDEDDDEDDDDEDSDLLPIEKSSKKLLKKQAIEKKLADAELKTNIASMDTFVLPSGQEISKPSTESSDLTLINQRIKEILEVLGDFKERKQEGRSRAEYTEQLKQDLCLYYSYNEYLMERLLDLFPQDIVEFLEANEVQRPVTIRTNTLKTRRRDLAQALITRGVNLDPIGKWSKVGLVVYDTQVPLGATPEYLAGHYMLQGGSSLLPVMSLAPQEGETILDMAAAPGGKTTYIGQLMRNTGKLVANDANRERTKAVVANCHRLGLTNTVITCLNGKSIPSVMKDFDRVLLDAPCSGTGVIAKDQAVKLSKDYDDIQRCSHLQKELILAAIDACTAESTSGGYIVYSTCSVLMEENEAVVNYALSKRNVKLVPTGLSFGTPGFTNFRQHHFHSSMKLARRFYPHTHNLDGFFVAKLKKFSDKIPVARKEDKDEEAVSGDDLDLDAINAAQGATEDKTDDSETDSSEEDESNEKNDQKGKKKFVKGKKRFVKGKKKFVKGKKTENGGQKVKKTDKQGLKAKKQSSPVKNGETKGKPSPNQTKRKFKPKRKAQKKT</sequence>
<evidence type="ECO:0000256" key="10">
    <source>
        <dbReference type="SAM" id="MobiDB-lite"/>
    </source>
</evidence>
<dbReference type="InterPro" id="IPR029063">
    <property type="entry name" value="SAM-dependent_MTases_sf"/>
</dbReference>
<comment type="caution">
    <text evidence="9">Lacks conserved residue(s) required for the propagation of feature annotation.</text>
</comment>
<feature type="compositionally biased region" description="Basic residues" evidence="10">
    <location>
        <begin position="694"/>
        <end position="708"/>
    </location>
</feature>
<dbReference type="NCBIfam" id="TIGR00446">
    <property type="entry name" value="nop2p"/>
    <property type="match status" value="1"/>
</dbReference>
<keyword evidence="4 9" id="KW-0489">Methyltransferase</keyword>
<gene>
    <name evidence="12" type="ORF">CAPTEDRAFT_159088</name>
</gene>
<comment type="similarity">
    <text evidence="2 9">Belongs to the class I-like SAM-binding methyltransferase superfamily. RsmB/NOP family.</text>
</comment>
<dbReference type="PROSITE" id="PS01153">
    <property type="entry name" value="NOL1_NOP2_SUN"/>
    <property type="match status" value="1"/>
</dbReference>
<dbReference type="EnsemblMetazoa" id="CapteT159088">
    <property type="protein sequence ID" value="CapteP159088"/>
    <property type="gene ID" value="CapteG159088"/>
</dbReference>